<keyword evidence="4" id="KW-1185">Reference proteome</keyword>
<evidence type="ECO:0000313" key="5">
    <source>
        <dbReference type="RefSeq" id="XP_065662402.1"/>
    </source>
</evidence>
<dbReference type="CDD" id="cd02440">
    <property type="entry name" value="AdoMet_MTases"/>
    <property type="match status" value="1"/>
</dbReference>
<evidence type="ECO:0000259" key="2">
    <source>
        <dbReference type="Pfam" id="PF03781"/>
    </source>
</evidence>
<dbReference type="InterPro" id="IPR015421">
    <property type="entry name" value="PyrdxlP-dep_Trfase_major"/>
</dbReference>
<name>A0ABM4CKU6_HYDVU</name>
<dbReference type="InterPro" id="IPR025714">
    <property type="entry name" value="Methyltranfer_dom"/>
</dbReference>
<dbReference type="InterPro" id="IPR015424">
    <property type="entry name" value="PyrdxlP-dep_Trfase"/>
</dbReference>
<dbReference type="SUPFAM" id="SSF56436">
    <property type="entry name" value="C-type lectin-like"/>
    <property type="match status" value="1"/>
</dbReference>
<dbReference type="InterPro" id="IPR005532">
    <property type="entry name" value="SUMF_dom"/>
</dbReference>
<dbReference type="SUPFAM" id="SSF53335">
    <property type="entry name" value="S-adenosyl-L-methionine-dependent methyltransferases"/>
    <property type="match status" value="2"/>
</dbReference>
<dbReference type="Gene3D" id="3.40.640.10">
    <property type="entry name" value="Type I PLP-dependent aspartate aminotransferase-like (Major domain)"/>
    <property type="match status" value="1"/>
</dbReference>
<dbReference type="InterPro" id="IPR027577">
    <property type="entry name" value="OvoA_Nterm"/>
</dbReference>
<dbReference type="RefSeq" id="XP_065662402.1">
    <property type="nucleotide sequence ID" value="XM_065806330.1"/>
</dbReference>
<feature type="domain" description="Methyltransferase" evidence="3">
    <location>
        <begin position="1273"/>
        <end position="1383"/>
    </location>
</feature>
<dbReference type="PANTHER" id="PTHR23150">
    <property type="entry name" value="SULFATASE MODIFYING FACTOR 1, 2"/>
    <property type="match status" value="1"/>
</dbReference>
<dbReference type="Gene3D" id="3.90.1580.10">
    <property type="entry name" value="paralog of FGE (formylglycine-generating enzyme)"/>
    <property type="match status" value="1"/>
</dbReference>
<dbReference type="SUPFAM" id="SSF53383">
    <property type="entry name" value="PLP-dependent transferases"/>
    <property type="match status" value="1"/>
</dbReference>
<sequence length="1447" mass="167033">MMKTLHLALRKYFVMRITKDKEQVFIPIGSFRCEEDTKKYLPSNIYNQIFDEIKDDLKLSELVQVNKENAYLNHAAFGRAYRDVVSLSLLLKSFAEENPDLFYDQLCLPLTDYTYKVLHEFFKTENVLLVPNCTFGMIAVQDYLIKEKKCSTAAILNPTYGATRKQLETLEYDGFLSEIVYISPGMNALLEENPSVILTSLTKAYNECNFEILFCDAIASQSGRILPLKEISNFCALHKITFVVDGTQCCELLLEDNIQVLERVDYFVMSTHKWIGNTKSCGIIRFKNIEACPRPPAISFGWDSFEGKSYSQIKAGYMWLGMLDTYISYITLSKAIKIFKKYGRAQLQYAASLLSRGLLNSLGVKPLLPETNERRVINIFELKSCQFSSIKNLNDIQKAFQEYGLFVSVKSTDQDCFNNKVVSKDINETTKEEKRMNLKNDVRNEINSYIVKEEQETKNPVCTRSSNKYLRISCWSYNTIEDFEFFANICNNNLYLSKTTDAGLRRQFLHIYDLYENLFSVLKTKAFFIRAERLRHHLIFYYAHTAVLYINKLVVSGYLDSKMRIDPFVESIMSVGVDEMSWDDLLEDNYVWSKYSDEQLAEYLNKIKIYRQQVKKLILQLLDNHPIILPINPSSLHWVIIMGIEHEKIHLETSAVIISQVPLHLIKKKHNFNFPVYKSEKGNLKTNKTYENLYTSCKNVLVDIPGGKVLMGKDNLESDFFGWDNEFGSEEKILKPFRASQMLVSNAEYLEFVEAGGYTEFGKKWWSTEGWRYVTDLNVTMPRFWVNKFTYRSLLEEIPMPWDFPVEVNNLEAEAFCNWKSESSGVKVRLISHEESFHMRLLVQNETSNTNLNKFGSPTPVNLYGGLIAGKMVYDVSGNVWRHSVSVLTIMNGFKMDPLYDDYTLPTIDGFHNHILGGSWISLGNLANVNARYGFRRHFYQYAGVRYVESENSFHNRVHKMFDNLVIGEKLTEHYTDFNGETLVEKKPVLNWPYILGSKTAEIINQNIRKYHQKNKFKILIAYGGAGRATLEILRNCSNLEIEFTDKTANNLQLLESLLRDSSVSWFQKLEGEITESKSYHLEPDECGKNLLEEKNNTILFFQADYKNMKPTLKDYDLVVADFRYKNAHEELLEITERLKINGLLVLGSIDDVSTELFDINHSLSVLKNNFECLENISEHPHIYRETRNKHKYAISYLSIWKKVSDFIKNSHVSSVDDEDILTTAQYYEDENILKSYEVFHYGDGLLSVKNFPLHIAEVCIKAALKYKTGLDTALDAGCGPGRTAIELSGTFKQVMAYDYSNGFVELMNTKRKERNILNLVTFQGDSHNQKEICDDKMFDLILGCNLIDRLHSPQEWLIQSKAMLKKNGILIISSPYTWLKEHTAINKWIGGIKKNGENYFTLDGLKEILSPELALYETISIPFVIPDADGTYQYTYSNCTIFGAVK</sequence>
<organism evidence="4 5">
    <name type="scientific">Hydra vulgaris</name>
    <name type="common">Hydra</name>
    <name type="synonym">Hydra attenuata</name>
    <dbReference type="NCBI Taxonomy" id="6087"/>
    <lineage>
        <taxon>Eukaryota</taxon>
        <taxon>Metazoa</taxon>
        <taxon>Cnidaria</taxon>
        <taxon>Hydrozoa</taxon>
        <taxon>Hydroidolina</taxon>
        <taxon>Anthoathecata</taxon>
        <taxon>Aplanulata</taxon>
        <taxon>Hydridae</taxon>
        <taxon>Hydra</taxon>
    </lineage>
</organism>
<accession>A0ABM4CKU6</accession>
<dbReference type="InterPro" id="IPR051043">
    <property type="entry name" value="Sulfatase_Mod_Factor_Kinase"/>
</dbReference>
<comment type="similarity">
    <text evidence="1">Belongs to the sulfatase-modifying factor family.</text>
</comment>
<dbReference type="Pfam" id="PF13847">
    <property type="entry name" value="Methyltransf_31"/>
    <property type="match status" value="1"/>
</dbReference>
<reference evidence="5" key="1">
    <citation type="submission" date="2025-08" db="UniProtKB">
        <authorList>
            <consortium name="RefSeq"/>
        </authorList>
    </citation>
    <scope>IDENTIFICATION</scope>
</reference>
<dbReference type="InterPro" id="IPR029063">
    <property type="entry name" value="SAM-dependent_MTases_sf"/>
</dbReference>
<protein>
    <submittedName>
        <fullName evidence="5">Uncharacterized protein LOC100215679 isoform X2</fullName>
    </submittedName>
</protein>
<feature type="domain" description="Sulfatase-modifying factor enzyme-like" evidence="2">
    <location>
        <begin position="701"/>
        <end position="948"/>
    </location>
</feature>
<proteinExistence type="inferred from homology"/>
<dbReference type="PANTHER" id="PTHR23150:SF26">
    <property type="entry name" value="GENERIC METHYLTRANSFERASE"/>
    <property type="match status" value="1"/>
</dbReference>
<dbReference type="InterPro" id="IPR042095">
    <property type="entry name" value="SUMF_sf"/>
</dbReference>
<dbReference type="Proteomes" id="UP001652625">
    <property type="component" value="Chromosome 09"/>
</dbReference>
<dbReference type="Gene3D" id="3.40.50.150">
    <property type="entry name" value="Vaccinia Virus protein VP39"/>
    <property type="match status" value="1"/>
</dbReference>
<evidence type="ECO:0000256" key="1">
    <source>
        <dbReference type="ARBA" id="ARBA00005310"/>
    </source>
</evidence>
<gene>
    <name evidence="5" type="primary">LOC100215679</name>
</gene>
<dbReference type="InterPro" id="IPR016187">
    <property type="entry name" value="CTDL_fold"/>
</dbReference>
<evidence type="ECO:0000259" key="3">
    <source>
        <dbReference type="Pfam" id="PF13847"/>
    </source>
</evidence>
<dbReference type="GeneID" id="100215679"/>
<dbReference type="Pfam" id="PF03781">
    <property type="entry name" value="FGE-sulfatase"/>
    <property type="match status" value="1"/>
</dbReference>
<evidence type="ECO:0000313" key="4">
    <source>
        <dbReference type="Proteomes" id="UP001652625"/>
    </source>
</evidence>
<dbReference type="NCBIfam" id="TIGR04344">
    <property type="entry name" value="ovoA_Nterm"/>
    <property type="match status" value="1"/>
</dbReference>